<gene>
    <name evidence="1" type="ORF">BDY19DRAFT_947987</name>
</gene>
<protein>
    <submittedName>
        <fullName evidence="1">Uncharacterized protein</fullName>
    </submittedName>
</protein>
<organism evidence="1 2">
    <name type="scientific">Irpex rosettiformis</name>
    <dbReference type="NCBI Taxonomy" id="378272"/>
    <lineage>
        <taxon>Eukaryota</taxon>
        <taxon>Fungi</taxon>
        <taxon>Dikarya</taxon>
        <taxon>Basidiomycota</taxon>
        <taxon>Agaricomycotina</taxon>
        <taxon>Agaricomycetes</taxon>
        <taxon>Polyporales</taxon>
        <taxon>Irpicaceae</taxon>
        <taxon>Irpex</taxon>
    </lineage>
</organism>
<name>A0ACB8U2Q1_9APHY</name>
<comment type="caution">
    <text evidence="1">The sequence shown here is derived from an EMBL/GenBank/DDBJ whole genome shotgun (WGS) entry which is preliminary data.</text>
</comment>
<accession>A0ACB8U2Q1</accession>
<keyword evidence="2" id="KW-1185">Reference proteome</keyword>
<proteinExistence type="predicted"/>
<evidence type="ECO:0000313" key="1">
    <source>
        <dbReference type="EMBL" id="KAI0088504.1"/>
    </source>
</evidence>
<evidence type="ECO:0000313" key="2">
    <source>
        <dbReference type="Proteomes" id="UP001055072"/>
    </source>
</evidence>
<dbReference type="EMBL" id="MU274913">
    <property type="protein sequence ID" value="KAI0088504.1"/>
    <property type="molecule type" value="Genomic_DNA"/>
</dbReference>
<reference evidence="1" key="1">
    <citation type="journal article" date="2021" name="Environ. Microbiol.">
        <title>Gene family expansions and transcriptome signatures uncover fungal adaptations to wood decay.</title>
        <authorList>
            <person name="Hage H."/>
            <person name="Miyauchi S."/>
            <person name="Viragh M."/>
            <person name="Drula E."/>
            <person name="Min B."/>
            <person name="Chaduli D."/>
            <person name="Navarro D."/>
            <person name="Favel A."/>
            <person name="Norest M."/>
            <person name="Lesage-Meessen L."/>
            <person name="Balint B."/>
            <person name="Merenyi Z."/>
            <person name="de Eugenio L."/>
            <person name="Morin E."/>
            <person name="Martinez A.T."/>
            <person name="Baldrian P."/>
            <person name="Stursova M."/>
            <person name="Martinez M.J."/>
            <person name="Novotny C."/>
            <person name="Magnuson J.K."/>
            <person name="Spatafora J.W."/>
            <person name="Maurice S."/>
            <person name="Pangilinan J."/>
            <person name="Andreopoulos W."/>
            <person name="LaButti K."/>
            <person name="Hundley H."/>
            <person name="Na H."/>
            <person name="Kuo A."/>
            <person name="Barry K."/>
            <person name="Lipzen A."/>
            <person name="Henrissat B."/>
            <person name="Riley R."/>
            <person name="Ahrendt S."/>
            <person name="Nagy L.G."/>
            <person name="Grigoriev I.V."/>
            <person name="Martin F."/>
            <person name="Rosso M.N."/>
        </authorList>
    </citation>
    <scope>NUCLEOTIDE SEQUENCE</scope>
    <source>
        <strain evidence="1">CBS 384.51</strain>
    </source>
</reference>
<sequence>MSRANSNNVLPALARRNHTHHDHYNTPQFCDLLESAVEYMQTKHLENPRGHPFSELPDDFLEQLRDAIHAGRYYMLALGVVLIYEFIITIDLEVELVWRRLRRCIVIFLFFLNRYLALATYIFVISGVQYANTDSGFCTGIFSRFPSVFIVLAEAMTGSDCTSHQDRDALEGRPQGENIWRCNLCRFPCAAIHSNSMCFGVAGHRTALWKTSHTVRMFPRLSERIVRVITY</sequence>
<dbReference type="Proteomes" id="UP001055072">
    <property type="component" value="Unassembled WGS sequence"/>
</dbReference>